<reference evidence="1" key="1">
    <citation type="submission" date="2016-04" db="EMBL/GenBank/DDBJ databases">
        <authorList>
            <person name="Evans L.H."/>
            <person name="Alamgir A."/>
            <person name="Owens N."/>
            <person name="Weber N.D."/>
            <person name="Virtaneva K."/>
            <person name="Barbian K."/>
            <person name="Babar A."/>
            <person name="Rosenke K."/>
        </authorList>
    </citation>
    <scope>NUCLEOTIDE SEQUENCE</scope>
    <source>
        <strain evidence="1">86-2</strain>
    </source>
</reference>
<dbReference type="AlphaFoldDB" id="A0A212J3W1"/>
<protein>
    <submittedName>
        <fullName evidence="1">Uncharacterized protein</fullName>
    </submittedName>
</protein>
<proteinExistence type="predicted"/>
<accession>A0A212J3W1</accession>
<organism evidence="1">
    <name type="scientific">uncultured Dysgonomonas sp</name>
    <dbReference type="NCBI Taxonomy" id="206096"/>
    <lineage>
        <taxon>Bacteria</taxon>
        <taxon>Pseudomonadati</taxon>
        <taxon>Bacteroidota</taxon>
        <taxon>Bacteroidia</taxon>
        <taxon>Bacteroidales</taxon>
        <taxon>Dysgonomonadaceae</taxon>
        <taxon>Dysgonomonas</taxon>
        <taxon>environmental samples</taxon>
    </lineage>
</organism>
<gene>
    <name evidence="1" type="ORF">KL86DYS2_10674</name>
</gene>
<dbReference type="EMBL" id="FLUL01000001">
    <property type="protein sequence ID" value="SBV94138.1"/>
    <property type="molecule type" value="Genomic_DNA"/>
</dbReference>
<sequence>MIKISLFSLPIFCTESSALRFDYINKAEYKSEFDKVFIYKILRIK</sequence>
<evidence type="ECO:0000313" key="1">
    <source>
        <dbReference type="EMBL" id="SBV94138.1"/>
    </source>
</evidence>
<name>A0A212J3W1_9BACT</name>